<evidence type="ECO:0000256" key="17">
    <source>
        <dbReference type="ARBA" id="ARBA00023309"/>
    </source>
</evidence>
<feature type="zinc finger region" evidence="18">
    <location>
        <begin position="58"/>
        <end position="94"/>
    </location>
</feature>
<keyword evidence="13 18" id="KW-0804">Transcription</keyword>
<dbReference type="GO" id="GO:0052170">
    <property type="term" value="P:symbiont-mediated suppression of host innate immune response"/>
    <property type="evidence" value="ECO:0007669"/>
    <property type="project" value="UniProtKB-KW"/>
</dbReference>
<dbReference type="GO" id="GO:0039645">
    <property type="term" value="P:symbiont-mediated perturbation of host cell cycle G1/S transition checkpoint"/>
    <property type="evidence" value="ECO:0007669"/>
    <property type="project" value="UniProtKB-UniRule"/>
</dbReference>
<dbReference type="GO" id="GO:0030430">
    <property type="term" value="C:host cell cytoplasm"/>
    <property type="evidence" value="ECO:0007669"/>
    <property type="project" value="UniProtKB-SubCell"/>
</dbReference>
<dbReference type="GO" id="GO:0006351">
    <property type="term" value="P:DNA-templated transcription"/>
    <property type="evidence" value="ECO:0007669"/>
    <property type="project" value="UniProtKB-UniRule"/>
</dbReference>
<feature type="short sequence motif" description="LXCXE motif; interaction with host RB1 and TMEM173/STING" evidence="18">
    <location>
        <begin position="22"/>
        <end position="26"/>
    </location>
</feature>
<keyword evidence="8 18" id="KW-1114">Inhibition of host interferon signaling pathway by virus</keyword>
<dbReference type="GO" id="GO:0039502">
    <property type="term" value="P:symbiont-mediated suppression of host type I interferon-mediated signaling pathway"/>
    <property type="evidence" value="ECO:0007669"/>
    <property type="project" value="UniProtKB-UniRule"/>
</dbReference>
<keyword evidence="3 18" id="KW-1048">Host nucleus</keyword>
<name>A0A142K3F0_RHPV1</name>
<keyword evidence="16 18" id="KW-0899">Viral immunoevasion</keyword>
<proteinExistence type="inferred from homology"/>
<keyword evidence="14 18" id="KW-1035">Host cytoplasm</keyword>
<evidence type="ECO:0000256" key="1">
    <source>
        <dbReference type="ARBA" id="ARBA00022504"/>
    </source>
</evidence>
<keyword evidence="11 18" id="KW-0238">DNA-binding</keyword>
<dbReference type="EMBL" id="KT944080">
    <property type="protein sequence ID" value="AMR98485.1"/>
    <property type="molecule type" value="Genomic_DNA"/>
</dbReference>
<comment type="similarity">
    <text evidence="18 19">Belongs to the papillomaviridae E7 protein family.</text>
</comment>
<dbReference type="HAMAP" id="MF_04004">
    <property type="entry name" value="PPV_E7"/>
    <property type="match status" value="1"/>
</dbReference>
<dbReference type="GO" id="GO:0003677">
    <property type="term" value="F:DNA binding"/>
    <property type="evidence" value="ECO:0007669"/>
    <property type="project" value="UniProtKB-UniRule"/>
</dbReference>
<evidence type="ECO:0000256" key="13">
    <source>
        <dbReference type="ARBA" id="ARBA00023163"/>
    </source>
</evidence>
<organism evidence="20 21">
    <name type="scientific">Macaca fuscata papillomavirus 1</name>
    <dbReference type="NCBI Taxonomy" id="1816787"/>
    <lineage>
        <taxon>Viruses</taxon>
        <taxon>Monodnaviria</taxon>
        <taxon>Shotokuvirae</taxon>
        <taxon>Cossaviricota</taxon>
        <taxon>Papovaviricetes</taxon>
        <taxon>Zurhausenvirales</taxon>
        <taxon>Papillomaviridae</taxon>
        <taxon>Firstpapillomavirinae</taxon>
        <taxon>Alphapapillomavirus</taxon>
        <taxon>Rhesus papillomavirus type 1</taxon>
    </lineage>
</organism>
<evidence type="ECO:0000256" key="2">
    <source>
        <dbReference type="ARBA" id="ARBA00022518"/>
    </source>
</evidence>
<evidence type="ECO:0000313" key="20">
    <source>
        <dbReference type="EMBL" id="AMR98485.1"/>
    </source>
</evidence>
<dbReference type="GO" id="GO:0042025">
    <property type="term" value="C:host cell nucleus"/>
    <property type="evidence" value="ECO:0007669"/>
    <property type="project" value="UniProtKB-SubCell"/>
</dbReference>
<evidence type="ECO:0000256" key="8">
    <source>
        <dbReference type="ARBA" id="ARBA00022830"/>
    </source>
</evidence>
<keyword evidence="17 18" id="KW-1078">G1/S host cell cycle checkpoint dysregulation by virus</keyword>
<gene>
    <name evidence="18 20" type="primary">E7</name>
</gene>
<evidence type="ECO:0000256" key="16">
    <source>
        <dbReference type="ARBA" id="ARBA00023280"/>
    </source>
</evidence>
<dbReference type="GO" id="GO:0003700">
    <property type="term" value="F:DNA-binding transcription factor activity"/>
    <property type="evidence" value="ECO:0007669"/>
    <property type="project" value="UniProtKB-UniRule"/>
</dbReference>
<keyword evidence="15" id="KW-0922">Interferon antiviral system evasion</keyword>
<evidence type="ECO:0000256" key="14">
    <source>
        <dbReference type="ARBA" id="ARBA00023200"/>
    </source>
</evidence>
<evidence type="ECO:0000256" key="6">
    <source>
        <dbReference type="ARBA" id="ARBA00022723"/>
    </source>
</evidence>
<dbReference type="GO" id="GO:0019904">
    <property type="term" value="F:protein domain specific binding"/>
    <property type="evidence" value="ECO:0007669"/>
    <property type="project" value="UniProtKB-UniRule"/>
</dbReference>
<evidence type="ECO:0000256" key="4">
    <source>
        <dbReference type="ARBA" id="ARBA00022581"/>
    </source>
</evidence>
<dbReference type="PIRSF" id="PIRSF003407">
    <property type="entry name" value="Papvi_E7"/>
    <property type="match status" value="1"/>
</dbReference>
<evidence type="ECO:0000313" key="21">
    <source>
        <dbReference type="Proteomes" id="UP000164482"/>
    </source>
</evidence>
<feature type="short sequence motif" description="Nuclear export signal" evidence="18">
    <location>
        <begin position="76"/>
        <end position="84"/>
    </location>
</feature>
<keyword evidence="4 18" id="KW-0945">Host-virus interaction</keyword>
<keyword evidence="10 18" id="KW-0805">Transcription regulation</keyword>
<protein>
    <recommendedName>
        <fullName evidence="18 19">Protein E7</fullName>
    </recommendedName>
</protein>
<sequence>MIGPKPTLQDIVLSCDPEPVDLYCHEELPDSSEDEDETDHHRADDTPAQECYRIVCDCHGCQSTLRLVVVSTPEDLRVLEDLLMGSLEILCPTCAGKV</sequence>
<evidence type="ECO:0000256" key="3">
    <source>
        <dbReference type="ARBA" id="ARBA00022562"/>
    </source>
</evidence>
<comment type="PTM">
    <text evidence="18">Highly phosphorylated.</text>
</comment>
<evidence type="ECO:0000256" key="9">
    <source>
        <dbReference type="ARBA" id="ARBA00022833"/>
    </source>
</evidence>
<comment type="caution">
    <text evidence="18">Lacks conserved residue(s) required for the propagation of feature annotation.</text>
</comment>
<evidence type="ECO:0000256" key="10">
    <source>
        <dbReference type="ARBA" id="ARBA00023015"/>
    </source>
</evidence>
<evidence type="ECO:0000256" key="12">
    <source>
        <dbReference type="ARBA" id="ARBA00023159"/>
    </source>
</evidence>
<evidence type="ECO:0000256" key="5">
    <source>
        <dbReference type="ARBA" id="ARBA00022632"/>
    </source>
</evidence>
<keyword evidence="12 18" id="KW-0010">Activator</keyword>
<dbReference type="Pfam" id="PF00527">
    <property type="entry name" value="E7"/>
    <property type="match status" value="1"/>
</dbReference>
<dbReference type="GO" id="GO:0008270">
    <property type="term" value="F:zinc ion binding"/>
    <property type="evidence" value="ECO:0007669"/>
    <property type="project" value="UniProtKB-KW"/>
</dbReference>
<evidence type="ECO:0000256" key="18">
    <source>
        <dbReference type="HAMAP-Rule" id="MF_04004"/>
    </source>
</evidence>
<comment type="subunit">
    <text evidence="18">Homodimer. Homooligomer. Interacts with host RB1; this interaction induces dissociation of RB1-E2F1 complex thereby disrupting RB1 activity. Interacts with host EP300; this interaction represses EP300 transcriptional activity. Interacts with protein E2; this interaction inhibits E7 oncogenic activity. Interacts with host TMEM173/STING; this interaction impairs the ability of TMEM173/STING to sense cytosolic DNA and promote the production of type I interferon (IFN-alpha and IFN-beta).</text>
</comment>
<keyword evidence="6 18" id="KW-0479">Metal-binding</keyword>
<dbReference type="SUPFAM" id="SSF161234">
    <property type="entry name" value="E7 C-terminal domain-like"/>
    <property type="match status" value="1"/>
</dbReference>
<keyword evidence="2 18" id="KW-0244">Early protein</keyword>
<reference evidence="20 21" key="1">
    <citation type="submission" date="2015-10" db="EMBL/GenBank/DDBJ databases">
        <title>Whole genome characterization of a novel monkey papillomavirus.</title>
        <authorList>
            <person name="Kocjan B.J."/>
            <person name="Poljak M."/>
            <person name="Hosnjak L."/>
            <person name="Staheli J.P."/>
            <person name="Dyen M.R."/>
            <person name="Ducore R.M."/>
            <person name="Colgin L.M."/>
            <person name="Lewis A.D."/>
        </authorList>
    </citation>
    <scope>NUCLEOTIDE SEQUENCE [LARGE SCALE GENOMIC DNA]</scope>
    <source>
        <strain evidence="20">OSCC1</strain>
    </source>
</reference>
<accession>A0A142K3F0</accession>
<dbReference type="Proteomes" id="UP000164482">
    <property type="component" value="Genome"/>
</dbReference>
<comment type="function">
    <text evidence="19">E7 protein has both transforming and trans-activating activities.</text>
</comment>
<evidence type="ECO:0000256" key="15">
    <source>
        <dbReference type="ARBA" id="ARBA00023258"/>
    </source>
</evidence>
<comment type="subcellular location">
    <subcellularLocation>
        <location evidence="18">Host cytoplasm</location>
    </subcellularLocation>
    <subcellularLocation>
        <location evidence="18">Host nucleus</location>
    </subcellularLocation>
    <text evidence="18">Predominantly found in the host nucleus.</text>
</comment>
<keyword evidence="5 18" id="KW-1090">Inhibition of host innate immune response by virus</keyword>
<dbReference type="InterPro" id="IPR000148">
    <property type="entry name" value="Papilloma_E7"/>
</dbReference>
<evidence type="ECO:0000256" key="11">
    <source>
        <dbReference type="ARBA" id="ARBA00023125"/>
    </source>
</evidence>
<keyword evidence="7 18" id="KW-0863">Zinc-finger</keyword>
<evidence type="ECO:0000256" key="19">
    <source>
        <dbReference type="PIRNR" id="PIRNR003407"/>
    </source>
</evidence>
<keyword evidence="1 18" id="KW-1121">Modulation of host cell cycle by virus</keyword>
<comment type="domain">
    <text evidence="18">The E7 terminal domain is an intrinsically disordered domain, whose flexibility and conformational transitions confer target adaptability to the oncoprotein. It allows adaptation to a variety of protein targets and exposes the PEST degradation sequence that regulates its turnover in the cell.</text>
</comment>
<comment type="function">
    <text evidence="18">Plays a role in viral genome replication by driving entry of quiescent cells into the cell cycle. Stimulation of progression from G1 to S phase allows the virus to efficiently use the cellular DNA replicating machinery to achieve viral genome replication. E7 protein has both transforming and trans-activating activities. Induces the disassembly of the E2F1 transcription factor from RB1, with subsequent transcriptional activation of E2F1-regulated S-phase genes. Interferes with host histone deacetylation mediated by HDAC1 and HDAC2, leading to transcription activation. Plays also a role in the inhibition of both antiviral and antiproliferative functions of host interferon alpha. Interaction with host TMEM173/STING impairs the ability of TMEM173/STING to sense cytosolic DNA and promote the production of type I interferon (IFN-alpha and IFN-beta).</text>
</comment>
<dbReference type="Gene3D" id="3.30.160.330">
    <property type="match status" value="1"/>
</dbReference>
<keyword evidence="9 18" id="KW-0862">Zinc</keyword>
<evidence type="ECO:0000256" key="7">
    <source>
        <dbReference type="ARBA" id="ARBA00022771"/>
    </source>
</evidence>